<evidence type="ECO:0000256" key="2">
    <source>
        <dbReference type="ARBA" id="ARBA00022559"/>
    </source>
</evidence>
<dbReference type="GO" id="GO:0004601">
    <property type="term" value="F:peroxidase activity"/>
    <property type="evidence" value="ECO:0007669"/>
    <property type="project" value="UniProtKB-KW"/>
</dbReference>
<keyword evidence="4" id="KW-0732">Signal</keyword>
<dbReference type="PROSITE" id="PS51355">
    <property type="entry name" value="GLUTATHIONE_PEROXID_3"/>
    <property type="match status" value="1"/>
</dbReference>
<reference evidence="6" key="2">
    <citation type="submission" date="2021-04" db="EMBL/GenBank/DDBJ databases">
        <authorList>
            <person name="Podell S."/>
        </authorList>
    </citation>
    <scope>NUCLEOTIDE SEQUENCE</scope>
    <source>
        <strain evidence="6">Hildebrandi</strain>
    </source>
</reference>
<dbReference type="PANTHER" id="PTHR11592:SF132">
    <property type="entry name" value="GLUTATHIONE PEROXIDASE 7, CHLOROPLASTIC-RELATED"/>
    <property type="match status" value="1"/>
</dbReference>
<dbReference type="Pfam" id="PF00255">
    <property type="entry name" value="GSHPx"/>
    <property type="match status" value="1"/>
</dbReference>
<keyword evidence="3" id="KW-0560">Oxidoreductase</keyword>
<protein>
    <submittedName>
        <fullName evidence="6">Glutathione reductase</fullName>
    </submittedName>
</protein>
<dbReference type="Proteomes" id="UP000693970">
    <property type="component" value="Unassembled WGS sequence"/>
</dbReference>
<dbReference type="Pfam" id="PF01549">
    <property type="entry name" value="ShK"/>
    <property type="match status" value="1"/>
</dbReference>
<dbReference type="PROSITE" id="PS51670">
    <property type="entry name" value="SHKT"/>
    <property type="match status" value="1"/>
</dbReference>
<keyword evidence="2" id="KW-0575">Peroxidase</keyword>
<evidence type="ECO:0000256" key="4">
    <source>
        <dbReference type="SAM" id="SignalP"/>
    </source>
</evidence>
<accession>A0A9K3LQ68</accession>
<dbReference type="PANTHER" id="PTHR11592">
    <property type="entry name" value="GLUTATHIONE PEROXIDASE"/>
    <property type="match status" value="1"/>
</dbReference>
<dbReference type="GO" id="GO:0006979">
    <property type="term" value="P:response to oxidative stress"/>
    <property type="evidence" value="ECO:0007669"/>
    <property type="project" value="InterPro"/>
</dbReference>
<comment type="similarity">
    <text evidence="1">Belongs to the glutathione peroxidase family.</text>
</comment>
<dbReference type="InterPro" id="IPR000889">
    <property type="entry name" value="Glutathione_peroxidase"/>
</dbReference>
<evidence type="ECO:0000256" key="3">
    <source>
        <dbReference type="ARBA" id="ARBA00023002"/>
    </source>
</evidence>
<feature type="chain" id="PRO_5039922153" evidence="4">
    <location>
        <begin position="23"/>
        <end position="229"/>
    </location>
</feature>
<dbReference type="InterPro" id="IPR003582">
    <property type="entry name" value="ShKT_dom"/>
</dbReference>
<dbReference type="CDD" id="cd00340">
    <property type="entry name" value="GSH_Peroxidase"/>
    <property type="match status" value="1"/>
</dbReference>
<evidence type="ECO:0000313" key="6">
    <source>
        <dbReference type="EMBL" id="KAG7366544.1"/>
    </source>
</evidence>
<feature type="domain" description="ShKT" evidence="5">
    <location>
        <begin position="19"/>
        <end position="55"/>
    </location>
</feature>
<feature type="signal peptide" evidence="4">
    <location>
        <begin position="1"/>
        <end position="22"/>
    </location>
</feature>
<evidence type="ECO:0000313" key="7">
    <source>
        <dbReference type="Proteomes" id="UP000693970"/>
    </source>
</evidence>
<dbReference type="EMBL" id="JAGRRH010000007">
    <property type="protein sequence ID" value="KAG7366544.1"/>
    <property type="molecule type" value="Genomic_DNA"/>
</dbReference>
<proteinExistence type="inferred from homology"/>
<organism evidence="6 7">
    <name type="scientific">Nitzschia inconspicua</name>
    <dbReference type="NCBI Taxonomy" id="303405"/>
    <lineage>
        <taxon>Eukaryota</taxon>
        <taxon>Sar</taxon>
        <taxon>Stramenopiles</taxon>
        <taxon>Ochrophyta</taxon>
        <taxon>Bacillariophyta</taxon>
        <taxon>Bacillariophyceae</taxon>
        <taxon>Bacillariophycidae</taxon>
        <taxon>Bacillariales</taxon>
        <taxon>Bacillariaceae</taxon>
        <taxon>Nitzschia</taxon>
    </lineage>
</organism>
<gene>
    <name evidence="6" type="ORF">IV203_029214</name>
</gene>
<reference evidence="6" key="1">
    <citation type="journal article" date="2021" name="Sci. Rep.">
        <title>Diploid genomic architecture of Nitzschia inconspicua, an elite biomass production diatom.</title>
        <authorList>
            <person name="Oliver A."/>
            <person name="Podell S."/>
            <person name="Pinowska A."/>
            <person name="Traller J.C."/>
            <person name="Smith S.R."/>
            <person name="McClure R."/>
            <person name="Beliaev A."/>
            <person name="Bohutskyi P."/>
            <person name="Hill E.A."/>
            <person name="Rabines A."/>
            <person name="Zheng H."/>
            <person name="Allen L.Z."/>
            <person name="Kuo A."/>
            <person name="Grigoriev I.V."/>
            <person name="Allen A.E."/>
            <person name="Hazlebeck D."/>
            <person name="Allen E.E."/>
        </authorList>
    </citation>
    <scope>NUCLEOTIDE SEQUENCE</scope>
    <source>
        <strain evidence="6">Hildebrandi</strain>
    </source>
</reference>
<keyword evidence="7" id="KW-1185">Reference proteome</keyword>
<evidence type="ECO:0000256" key="1">
    <source>
        <dbReference type="ARBA" id="ARBA00006926"/>
    </source>
</evidence>
<dbReference type="AlphaFoldDB" id="A0A9K3LQ68"/>
<comment type="caution">
    <text evidence="6">The sequence shown here is derived from an EMBL/GenBank/DDBJ whole genome shotgun (WGS) entry which is preliminary data.</text>
</comment>
<dbReference type="OrthoDB" id="446890at2759"/>
<evidence type="ECO:0000259" key="5">
    <source>
        <dbReference type="PROSITE" id="PS51670"/>
    </source>
</evidence>
<sequence length="229" mass="25387">MTRLVFQLFCLSLIFFLGVALTDNHDSCPQWAASGECDNNPGYMLNNCAKSCDQIAKQALNDAKELEGIESFFDLEAKDIHGKIVNFSQFKGQVTLVVNVASECGYTDSHYRSLVKLYKEIDSAPINIMAFPCNQFGKQEPGTADEILEFVEEEYGVEFTMMEKVDVNGPNASIVYKFLKSKAGPSTITWNFATYFVIAPDGSVESHSGVEPLELKDQLFTLAKSGDEL</sequence>
<name>A0A9K3LQ68_9STRA</name>